<dbReference type="Pfam" id="PF02873">
    <property type="entry name" value="MurB_C"/>
    <property type="match status" value="1"/>
</dbReference>
<dbReference type="InterPro" id="IPR036635">
    <property type="entry name" value="MurB_C_sf"/>
</dbReference>
<organism evidence="22 23">
    <name type="scientific">Ruficoccus amylovorans</name>
    <dbReference type="NCBI Taxonomy" id="1804625"/>
    <lineage>
        <taxon>Bacteria</taxon>
        <taxon>Pseudomonadati</taxon>
        <taxon>Verrucomicrobiota</taxon>
        <taxon>Opitutia</taxon>
        <taxon>Puniceicoccales</taxon>
        <taxon>Cerasicoccaceae</taxon>
        <taxon>Ruficoccus</taxon>
    </lineage>
</organism>
<comment type="cofactor">
    <cofactor evidence="1 19">
        <name>FAD</name>
        <dbReference type="ChEBI" id="CHEBI:57692"/>
    </cofactor>
</comment>
<evidence type="ECO:0000256" key="1">
    <source>
        <dbReference type="ARBA" id="ARBA00001974"/>
    </source>
</evidence>
<keyword evidence="23" id="KW-1185">Reference proteome</keyword>
<dbReference type="GO" id="GO:0005524">
    <property type="term" value="F:ATP binding"/>
    <property type="evidence" value="ECO:0007669"/>
    <property type="project" value="InterPro"/>
</dbReference>
<dbReference type="InterPro" id="IPR016166">
    <property type="entry name" value="FAD-bd_PCMH"/>
</dbReference>
<dbReference type="InterPro" id="IPR036318">
    <property type="entry name" value="FAD-bd_PCMH-like_sf"/>
</dbReference>
<dbReference type="InterPro" id="IPR016167">
    <property type="entry name" value="FAD-bd_PCMH_sub1"/>
</dbReference>
<feature type="region of interest" description="Disordered" evidence="20">
    <location>
        <begin position="620"/>
        <end position="647"/>
    </location>
</feature>
<dbReference type="InterPro" id="IPR003170">
    <property type="entry name" value="MurB"/>
</dbReference>
<feature type="compositionally biased region" description="Basic and acidic residues" evidence="20">
    <location>
        <begin position="620"/>
        <end position="636"/>
    </location>
</feature>
<dbReference type="InterPro" id="IPR000713">
    <property type="entry name" value="Mur_ligase_N"/>
</dbReference>
<evidence type="ECO:0000256" key="8">
    <source>
        <dbReference type="ARBA" id="ARBA00022618"/>
    </source>
</evidence>
<dbReference type="GO" id="GO:0016881">
    <property type="term" value="F:acid-amino acid ligase activity"/>
    <property type="evidence" value="ECO:0007669"/>
    <property type="project" value="InterPro"/>
</dbReference>
<evidence type="ECO:0000256" key="15">
    <source>
        <dbReference type="ARBA" id="ARBA00023306"/>
    </source>
</evidence>
<evidence type="ECO:0000256" key="20">
    <source>
        <dbReference type="SAM" id="MobiDB-lite"/>
    </source>
</evidence>
<proteinExistence type="inferred from homology"/>
<dbReference type="InterPro" id="IPR006094">
    <property type="entry name" value="Oxid_FAD_bind_N"/>
</dbReference>
<keyword evidence="16 19" id="KW-0961">Cell wall biogenesis/degradation</keyword>
<dbReference type="SUPFAM" id="SSF53623">
    <property type="entry name" value="MurD-like peptide ligases, catalytic domain"/>
    <property type="match status" value="1"/>
</dbReference>
<dbReference type="InterPro" id="IPR004101">
    <property type="entry name" value="Mur_ligase_C"/>
</dbReference>
<dbReference type="InterPro" id="IPR036615">
    <property type="entry name" value="Mur_ligase_C_dom_sf"/>
</dbReference>
<evidence type="ECO:0000256" key="17">
    <source>
        <dbReference type="ARBA" id="ARBA00031026"/>
    </source>
</evidence>
<comment type="function">
    <text evidence="2 19">Cell wall formation.</text>
</comment>
<evidence type="ECO:0000256" key="7">
    <source>
        <dbReference type="ARBA" id="ARBA00022490"/>
    </source>
</evidence>
<comment type="subcellular location">
    <subcellularLocation>
        <location evidence="3 19">Cytoplasm</location>
    </subcellularLocation>
</comment>
<keyword evidence="7 19" id="KW-0963">Cytoplasm</keyword>
<dbReference type="Proteomes" id="UP000546464">
    <property type="component" value="Unassembled WGS sequence"/>
</dbReference>
<dbReference type="Pfam" id="PF02875">
    <property type="entry name" value="Mur_ligase_C"/>
    <property type="match status" value="1"/>
</dbReference>
<keyword evidence="12 19" id="KW-0133">Cell shape</keyword>
<dbReference type="InterPro" id="IPR036565">
    <property type="entry name" value="Mur-like_cat_sf"/>
</dbReference>
<dbReference type="PROSITE" id="PS51387">
    <property type="entry name" value="FAD_PCMH"/>
    <property type="match status" value="1"/>
</dbReference>
<dbReference type="PANTHER" id="PTHR21071:SF4">
    <property type="entry name" value="UDP-N-ACETYLENOLPYRUVOYLGLUCOSAMINE REDUCTASE"/>
    <property type="match status" value="1"/>
</dbReference>
<dbReference type="SUPFAM" id="SSF56194">
    <property type="entry name" value="Uridine diphospho-N-Acetylenolpyruvylglucosamine reductase, MurB, C-terminal domain"/>
    <property type="match status" value="1"/>
</dbReference>
<dbReference type="InterPro" id="IPR011601">
    <property type="entry name" value="MurB_C"/>
</dbReference>
<sequence>MMTLPENLQTTLPEEVFLLGIGGMGMAPLAVYLAQAGCRVRGWDDNLKAPIRALLEAQGIEILDTPQVGSVDSSSLVVRSSAVDPAHPLLARCGIDAACLRRGEFLARLAAGKKLVAVAGSHGKTTTTGMLIDMLRAVGFDFGYVLGGLFSDGATPPARYSATSPWLVAEVDESDGTIEGFSPAVTLVVNLDWDHADRYRTEADLRAAFARLFSRTSEHILLPENFPSEEGAAAPVLRFEAPGINFNLDNANAALQACRLISGVVPENPLAAFPGICRRQDVIHREERMRVMADYAHHPTEIRALLGMVKHQSEGPVWVVFQPHRYSRTRQFAREFAQVLAAADRAWVLPVYAASELPDAGGTEERILSEAPECLEAVSPADLNGVLDRALEKERPAALLFVGAGDIDRMAARFVRDRQQALNWREGLSTGAVLRLGEPLARKTTIGIGGPARFYAEPATEADVAYLLREAKSLGLPVLPLGRGSNLIVADAGFDGLALGFRHETWQRLELDPEGRIVAGTGVRLKQLCSFAAKNGLGGFEFLEGIPGTVGGSLRMNAGAMGGWTFDVVAEVTFIDASGALQTWPRERFHFGYRQCREIAQGLALSAVFASGQSGESESIRARMDSYAGSRKESQPREPSAGCIFKNPEGGHAGRIIDELGLKGLREGGAEVSAVHANFIVNTGGATAADVIALVRRIRETARRERGVELEPEVLLAGLKWEELL</sequence>
<evidence type="ECO:0000256" key="4">
    <source>
        <dbReference type="ARBA" id="ARBA00004752"/>
    </source>
</evidence>
<dbReference type="PANTHER" id="PTHR21071">
    <property type="entry name" value="UDP-N-ACETYLENOLPYRUVOYLGLUCOSAMINE REDUCTASE"/>
    <property type="match status" value="1"/>
</dbReference>
<keyword evidence="8 19" id="KW-0132">Cell division</keyword>
<name>A0A842HG31_9BACT</name>
<dbReference type="InterPro" id="IPR016169">
    <property type="entry name" value="FAD-bd_PCMH_sub2"/>
</dbReference>
<dbReference type="GO" id="GO:0071949">
    <property type="term" value="F:FAD binding"/>
    <property type="evidence" value="ECO:0007669"/>
    <property type="project" value="InterPro"/>
</dbReference>
<evidence type="ECO:0000256" key="2">
    <source>
        <dbReference type="ARBA" id="ARBA00003921"/>
    </source>
</evidence>
<dbReference type="GO" id="GO:0009252">
    <property type="term" value="P:peptidoglycan biosynthetic process"/>
    <property type="evidence" value="ECO:0007669"/>
    <property type="project" value="UniProtKB-UniRule"/>
</dbReference>
<dbReference type="AlphaFoldDB" id="A0A842HG31"/>
<evidence type="ECO:0000256" key="19">
    <source>
        <dbReference type="HAMAP-Rule" id="MF_00037"/>
    </source>
</evidence>
<dbReference type="NCBIfam" id="NF010480">
    <property type="entry name" value="PRK13905.1"/>
    <property type="match status" value="1"/>
</dbReference>
<dbReference type="SUPFAM" id="SSF51984">
    <property type="entry name" value="MurCD N-terminal domain"/>
    <property type="match status" value="1"/>
</dbReference>
<dbReference type="SUPFAM" id="SSF56176">
    <property type="entry name" value="FAD-binding/transporter-associated domain-like"/>
    <property type="match status" value="1"/>
</dbReference>
<keyword evidence="10 19" id="KW-0274">FAD</keyword>
<dbReference type="InterPro" id="IPR013221">
    <property type="entry name" value="Mur_ligase_cen"/>
</dbReference>
<dbReference type="EMBL" id="JACHVB010000035">
    <property type="protein sequence ID" value="MBC2595372.1"/>
    <property type="molecule type" value="Genomic_DNA"/>
</dbReference>
<evidence type="ECO:0000256" key="5">
    <source>
        <dbReference type="ARBA" id="ARBA00012518"/>
    </source>
</evidence>
<evidence type="ECO:0000256" key="10">
    <source>
        <dbReference type="ARBA" id="ARBA00022827"/>
    </source>
</evidence>
<dbReference type="GO" id="GO:0008360">
    <property type="term" value="P:regulation of cell shape"/>
    <property type="evidence" value="ECO:0007669"/>
    <property type="project" value="UniProtKB-KW"/>
</dbReference>
<evidence type="ECO:0000256" key="11">
    <source>
        <dbReference type="ARBA" id="ARBA00022857"/>
    </source>
</evidence>
<dbReference type="Gene3D" id="3.90.78.10">
    <property type="entry name" value="UDP-N-acetylenolpyruvoylglucosamine reductase, C-terminal domain"/>
    <property type="match status" value="1"/>
</dbReference>
<evidence type="ECO:0000256" key="9">
    <source>
        <dbReference type="ARBA" id="ARBA00022630"/>
    </source>
</evidence>
<dbReference type="GO" id="GO:0051301">
    <property type="term" value="P:cell division"/>
    <property type="evidence" value="ECO:0007669"/>
    <property type="project" value="UniProtKB-KW"/>
</dbReference>
<dbReference type="Pfam" id="PF01565">
    <property type="entry name" value="FAD_binding_4"/>
    <property type="match status" value="1"/>
</dbReference>
<feature type="active site" description="Proton donor" evidence="19">
    <location>
        <position position="643"/>
    </location>
</feature>
<feature type="domain" description="FAD-binding PCMH-type" evidence="21">
    <location>
        <begin position="447"/>
        <end position="614"/>
    </location>
</feature>
<keyword evidence="11 19" id="KW-0521">NADP</keyword>
<evidence type="ECO:0000259" key="21">
    <source>
        <dbReference type="PROSITE" id="PS51387"/>
    </source>
</evidence>
<evidence type="ECO:0000256" key="6">
    <source>
        <dbReference type="ARBA" id="ARBA00015188"/>
    </source>
</evidence>
<dbReference type="Gene3D" id="3.30.465.10">
    <property type="match status" value="1"/>
</dbReference>
<dbReference type="Gene3D" id="3.40.1190.10">
    <property type="entry name" value="Mur-like, catalytic domain"/>
    <property type="match status" value="1"/>
</dbReference>
<evidence type="ECO:0000256" key="18">
    <source>
        <dbReference type="ARBA" id="ARBA00048914"/>
    </source>
</evidence>
<accession>A0A842HG31</accession>
<evidence type="ECO:0000313" key="22">
    <source>
        <dbReference type="EMBL" id="MBC2595372.1"/>
    </source>
</evidence>
<dbReference type="GO" id="GO:0071555">
    <property type="term" value="P:cell wall organization"/>
    <property type="evidence" value="ECO:0007669"/>
    <property type="project" value="UniProtKB-KW"/>
</dbReference>
<dbReference type="NCBIfam" id="TIGR00179">
    <property type="entry name" value="murB"/>
    <property type="match status" value="1"/>
</dbReference>
<dbReference type="SUPFAM" id="SSF53244">
    <property type="entry name" value="MurD-like peptide ligases, peptide-binding domain"/>
    <property type="match status" value="1"/>
</dbReference>
<keyword evidence="14 19" id="KW-0560">Oxidoreductase</keyword>
<comment type="similarity">
    <text evidence="19">Belongs to the MurB family.</text>
</comment>
<dbReference type="Gene3D" id="3.90.190.20">
    <property type="entry name" value="Mur ligase, C-terminal domain"/>
    <property type="match status" value="1"/>
</dbReference>
<feature type="active site" evidence="19">
    <location>
        <position position="713"/>
    </location>
</feature>
<dbReference type="HAMAP" id="MF_00037">
    <property type="entry name" value="MurB"/>
    <property type="match status" value="1"/>
</dbReference>
<comment type="catalytic activity">
    <reaction evidence="18 19">
        <text>UDP-N-acetyl-alpha-D-muramate + NADP(+) = UDP-N-acetyl-3-O-(1-carboxyvinyl)-alpha-D-glucosamine + NADPH + H(+)</text>
        <dbReference type="Rhea" id="RHEA:12248"/>
        <dbReference type="ChEBI" id="CHEBI:15378"/>
        <dbReference type="ChEBI" id="CHEBI:57783"/>
        <dbReference type="ChEBI" id="CHEBI:58349"/>
        <dbReference type="ChEBI" id="CHEBI:68483"/>
        <dbReference type="ChEBI" id="CHEBI:70757"/>
        <dbReference type="EC" id="1.3.1.98"/>
    </reaction>
</comment>
<evidence type="ECO:0000256" key="3">
    <source>
        <dbReference type="ARBA" id="ARBA00004496"/>
    </source>
</evidence>
<dbReference type="Pfam" id="PF08245">
    <property type="entry name" value="Mur_ligase_M"/>
    <property type="match status" value="1"/>
</dbReference>
<keyword evidence="13 19" id="KW-0573">Peptidoglycan synthesis</keyword>
<gene>
    <name evidence="19 22" type="primary">murB</name>
    <name evidence="22" type="ORF">H5P28_13980</name>
</gene>
<reference evidence="22 23" key="1">
    <citation type="submission" date="2020-07" db="EMBL/GenBank/DDBJ databases">
        <authorList>
            <person name="Feng X."/>
        </authorList>
    </citation>
    <scope>NUCLEOTIDE SEQUENCE [LARGE SCALE GENOMIC DNA]</scope>
    <source>
        <strain evidence="22 23">JCM31066</strain>
    </source>
</reference>
<evidence type="ECO:0000256" key="12">
    <source>
        <dbReference type="ARBA" id="ARBA00022960"/>
    </source>
</evidence>
<dbReference type="GO" id="GO:0005829">
    <property type="term" value="C:cytosol"/>
    <property type="evidence" value="ECO:0007669"/>
    <property type="project" value="TreeGrafter"/>
</dbReference>
<comment type="pathway">
    <text evidence="4 19">Cell wall biogenesis; peptidoglycan biosynthesis.</text>
</comment>
<evidence type="ECO:0000313" key="23">
    <source>
        <dbReference type="Proteomes" id="UP000546464"/>
    </source>
</evidence>
<dbReference type="UniPathway" id="UPA00219"/>
<keyword evidence="15 19" id="KW-0131">Cell cycle</keyword>
<dbReference type="RefSeq" id="WP_185676323.1">
    <property type="nucleotide sequence ID" value="NZ_JACHVB010000035.1"/>
</dbReference>
<evidence type="ECO:0000256" key="16">
    <source>
        <dbReference type="ARBA" id="ARBA00023316"/>
    </source>
</evidence>
<evidence type="ECO:0000256" key="13">
    <source>
        <dbReference type="ARBA" id="ARBA00022984"/>
    </source>
</evidence>
<feature type="active site" evidence="19">
    <location>
        <position position="594"/>
    </location>
</feature>
<evidence type="ECO:0000256" key="14">
    <source>
        <dbReference type="ARBA" id="ARBA00023002"/>
    </source>
</evidence>
<keyword evidence="9 19" id="KW-0285">Flavoprotein</keyword>
<dbReference type="GO" id="GO:0008762">
    <property type="term" value="F:UDP-N-acetylmuramate dehydrogenase activity"/>
    <property type="evidence" value="ECO:0007669"/>
    <property type="project" value="UniProtKB-UniRule"/>
</dbReference>
<comment type="caution">
    <text evidence="22">The sequence shown here is derived from an EMBL/GenBank/DDBJ whole genome shotgun (WGS) entry which is preliminary data.</text>
</comment>
<protein>
    <recommendedName>
        <fullName evidence="6 19">UDP-N-acetylenolpyruvoylglucosamine reductase</fullName>
        <ecNumber evidence="5 19">1.3.1.98</ecNumber>
    </recommendedName>
    <alternativeName>
        <fullName evidence="17 19">UDP-N-acetylmuramate dehydrogenase</fullName>
    </alternativeName>
</protein>
<dbReference type="Pfam" id="PF01225">
    <property type="entry name" value="Mur_ligase"/>
    <property type="match status" value="1"/>
</dbReference>
<dbReference type="Gene3D" id="3.40.50.720">
    <property type="entry name" value="NAD(P)-binding Rossmann-like Domain"/>
    <property type="match status" value="1"/>
</dbReference>
<dbReference type="Gene3D" id="3.30.43.10">
    <property type="entry name" value="Uridine Diphospho-n-acetylenolpyruvylglucosamine Reductase, domain 2"/>
    <property type="match status" value="1"/>
</dbReference>
<dbReference type="EC" id="1.3.1.98" evidence="5 19"/>